<gene>
    <name evidence="2" type="ORF">UABAM_05755</name>
</gene>
<evidence type="ECO:0000313" key="2">
    <source>
        <dbReference type="EMBL" id="BBM87346.1"/>
    </source>
</evidence>
<keyword evidence="3" id="KW-1185">Reference proteome</keyword>
<dbReference type="SUPFAM" id="SSF56300">
    <property type="entry name" value="Metallo-dependent phosphatases"/>
    <property type="match status" value="1"/>
</dbReference>
<organism evidence="2 3">
    <name type="scientific">Uabimicrobium amorphum</name>
    <dbReference type="NCBI Taxonomy" id="2596890"/>
    <lineage>
        <taxon>Bacteria</taxon>
        <taxon>Pseudomonadati</taxon>
        <taxon>Planctomycetota</taxon>
        <taxon>Candidatus Uabimicrobiia</taxon>
        <taxon>Candidatus Uabimicrobiales</taxon>
        <taxon>Candidatus Uabimicrobiaceae</taxon>
        <taxon>Candidatus Uabimicrobium</taxon>
    </lineage>
</organism>
<dbReference type="InterPro" id="IPR029052">
    <property type="entry name" value="Metallo-depent_PP-like"/>
</dbReference>
<sequence length="247" mass="28484">MIAIIASIHGNLQALQAVIEDIDKRNIKTIYCLGDMVGYGPNPRECIEIVRDRCEFCLRGDFEENIMRQSLSSTPGVLEITIEWIRNQLYSESYPETQNNELWDVIANAKQKVYRDRCLYAHNASPNNGYAVPLSFIQLKYTMSHFSNYNVFFCGGSHVPGVFTEEYQYHYAADINNLFYLSPTSKQIIDVGSVGKPQDRNNHACYAILNDQTLQWIRVEYDINKTIEEIENCTLPNTIADYLRREI</sequence>
<dbReference type="AlphaFoldDB" id="A0A5S9ITI5"/>
<dbReference type="InterPro" id="IPR011152">
    <property type="entry name" value="Pesterase_MJ0912"/>
</dbReference>
<name>A0A5S9ITI5_UABAM</name>
<evidence type="ECO:0000313" key="3">
    <source>
        <dbReference type="Proteomes" id="UP000326354"/>
    </source>
</evidence>
<reference evidence="2 3" key="1">
    <citation type="submission" date="2019-08" db="EMBL/GenBank/DDBJ databases">
        <title>Complete genome sequence of Candidatus Uab amorphum.</title>
        <authorList>
            <person name="Shiratori T."/>
            <person name="Suzuki S."/>
            <person name="Kakizawa Y."/>
            <person name="Ishida K."/>
        </authorList>
    </citation>
    <scope>NUCLEOTIDE SEQUENCE [LARGE SCALE GENOMIC DNA]</scope>
    <source>
        <strain evidence="2 3">SRT547</strain>
    </source>
</reference>
<dbReference type="GO" id="GO:0016791">
    <property type="term" value="F:phosphatase activity"/>
    <property type="evidence" value="ECO:0007669"/>
    <property type="project" value="TreeGrafter"/>
</dbReference>
<evidence type="ECO:0000259" key="1">
    <source>
        <dbReference type="Pfam" id="PF00149"/>
    </source>
</evidence>
<dbReference type="PIRSF" id="PIRSF000883">
    <property type="entry name" value="Pesterase_MJ0912"/>
    <property type="match status" value="1"/>
</dbReference>
<feature type="domain" description="Calcineurin-like phosphoesterase" evidence="1">
    <location>
        <begin position="2"/>
        <end position="98"/>
    </location>
</feature>
<dbReference type="CDD" id="cd00838">
    <property type="entry name" value="MPP_superfamily"/>
    <property type="match status" value="1"/>
</dbReference>
<accession>A0A5S9ITI5</accession>
<dbReference type="InterPro" id="IPR050126">
    <property type="entry name" value="Ap4A_hydrolase"/>
</dbReference>
<dbReference type="EMBL" id="AP019860">
    <property type="protein sequence ID" value="BBM87346.1"/>
    <property type="molecule type" value="Genomic_DNA"/>
</dbReference>
<protein>
    <submittedName>
        <fullName evidence="2">Phosphoesterase</fullName>
    </submittedName>
</protein>
<dbReference type="PANTHER" id="PTHR42850:SF2">
    <property type="entry name" value="BLL5683 PROTEIN"/>
    <property type="match status" value="1"/>
</dbReference>
<proteinExistence type="predicted"/>
<dbReference type="Proteomes" id="UP000326354">
    <property type="component" value="Chromosome"/>
</dbReference>
<dbReference type="PANTHER" id="PTHR42850">
    <property type="entry name" value="METALLOPHOSPHOESTERASE"/>
    <property type="match status" value="1"/>
</dbReference>
<dbReference type="Gene3D" id="3.60.21.10">
    <property type="match status" value="1"/>
</dbReference>
<dbReference type="GO" id="GO:0005737">
    <property type="term" value="C:cytoplasm"/>
    <property type="evidence" value="ECO:0007669"/>
    <property type="project" value="TreeGrafter"/>
</dbReference>
<dbReference type="RefSeq" id="WP_173013627.1">
    <property type="nucleotide sequence ID" value="NZ_AP019860.1"/>
</dbReference>
<dbReference type="Pfam" id="PF00149">
    <property type="entry name" value="Metallophos"/>
    <property type="match status" value="1"/>
</dbReference>
<dbReference type="InterPro" id="IPR004843">
    <property type="entry name" value="Calcineurin-like_PHP"/>
</dbReference>
<dbReference type="KEGG" id="uam:UABAM_05755"/>